<dbReference type="Pfam" id="PF00245">
    <property type="entry name" value="Alk_phosphatase"/>
    <property type="match status" value="1"/>
</dbReference>
<keyword evidence="9 15" id="KW-0862">Zinc</keyword>
<evidence type="ECO:0000256" key="15">
    <source>
        <dbReference type="PIRSR" id="PIRSR601952-2"/>
    </source>
</evidence>
<keyword evidence="6" id="KW-0336">GPI-anchor</keyword>
<dbReference type="AlphaFoldDB" id="A0A8B7ZEW5"/>
<dbReference type="SMART" id="SM00098">
    <property type="entry name" value="alkPPc"/>
    <property type="match status" value="1"/>
</dbReference>
<dbReference type="RefSeq" id="XP_022104179.1">
    <property type="nucleotide sequence ID" value="XM_022248487.1"/>
</dbReference>
<evidence type="ECO:0000256" key="12">
    <source>
        <dbReference type="ARBA" id="ARBA00023180"/>
    </source>
</evidence>
<feature type="binding site" evidence="15">
    <location>
        <position position="61"/>
    </location>
    <ligand>
        <name>Zn(2+)</name>
        <dbReference type="ChEBI" id="CHEBI:29105"/>
        <label>2</label>
    </ligand>
</feature>
<dbReference type="OMA" id="EYDYDRT"/>
<evidence type="ECO:0000256" key="8">
    <source>
        <dbReference type="ARBA" id="ARBA00022801"/>
    </source>
</evidence>
<feature type="active site" description="Phosphoserine intermediate" evidence="14">
    <location>
        <position position="111"/>
    </location>
</feature>
<proteinExistence type="inferred from homology"/>
<dbReference type="GO" id="GO:0005886">
    <property type="term" value="C:plasma membrane"/>
    <property type="evidence" value="ECO:0007669"/>
    <property type="project" value="UniProtKB-SubCell"/>
</dbReference>
<dbReference type="PANTHER" id="PTHR11596:SF5">
    <property type="entry name" value="ALKALINE PHOSPHATASE"/>
    <property type="match status" value="1"/>
</dbReference>
<feature type="binding site" evidence="15">
    <location>
        <position position="455"/>
    </location>
    <ligand>
        <name>Zn(2+)</name>
        <dbReference type="ChEBI" id="CHEBI:29105"/>
        <label>2</label>
    </ligand>
</feature>
<keyword evidence="4" id="KW-1003">Cell membrane</keyword>
<evidence type="ECO:0000256" key="6">
    <source>
        <dbReference type="ARBA" id="ARBA00022622"/>
    </source>
</evidence>
<feature type="transmembrane region" description="Helical" evidence="18">
    <location>
        <begin position="513"/>
        <end position="534"/>
    </location>
</feature>
<feature type="binding site" evidence="15">
    <location>
        <position position="373"/>
    </location>
    <ligand>
        <name>Zn(2+)</name>
        <dbReference type="ChEBI" id="CHEBI:29105"/>
        <label>2</label>
    </ligand>
</feature>
<evidence type="ECO:0000256" key="10">
    <source>
        <dbReference type="ARBA" id="ARBA00022842"/>
    </source>
</evidence>
<evidence type="ECO:0000256" key="16">
    <source>
        <dbReference type="RuleBase" id="RU003946"/>
    </source>
</evidence>
<keyword evidence="5" id="KW-0597">Phosphoprotein</keyword>
<evidence type="ECO:0000313" key="21">
    <source>
        <dbReference type="RefSeq" id="XP_022104179.1"/>
    </source>
</evidence>
<dbReference type="EC" id="3.1.3.1" evidence="3 17"/>
<comment type="subcellular location">
    <subcellularLocation>
        <location evidence="1">Cell membrane</location>
        <topology evidence="1">Lipid-anchor</topology>
        <topology evidence="1">GPI-anchor</topology>
    </subcellularLocation>
</comment>
<dbReference type="KEGG" id="aplc:110986546"/>
<dbReference type="GO" id="GO:0046872">
    <property type="term" value="F:metal ion binding"/>
    <property type="evidence" value="ECO:0007669"/>
    <property type="project" value="UniProtKB-KW"/>
</dbReference>
<dbReference type="PRINTS" id="PR00113">
    <property type="entry name" value="ALKPHPHTASE"/>
</dbReference>
<dbReference type="Gene3D" id="3.40.720.10">
    <property type="entry name" value="Alkaline Phosphatase, subunit A"/>
    <property type="match status" value="1"/>
</dbReference>
<keyword evidence="19" id="KW-0732">Signal</keyword>
<evidence type="ECO:0000256" key="18">
    <source>
        <dbReference type="SAM" id="Phobius"/>
    </source>
</evidence>
<evidence type="ECO:0000256" key="13">
    <source>
        <dbReference type="ARBA" id="ARBA00023288"/>
    </source>
</evidence>
<dbReference type="GO" id="GO:0004035">
    <property type="term" value="F:alkaline phosphatase activity"/>
    <property type="evidence" value="ECO:0007669"/>
    <property type="project" value="UniProtKB-EC"/>
</dbReference>
<evidence type="ECO:0000256" key="5">
    <source>
        <dbReference type="ARBA" id="ARBA00022553"/>
    </source>
</evidence>
<reference evidence="21" key="1">
    <citation type="submission" date="2025-08" db="UniProtKB">
        <authorList>
            <consortium name="RefSeq"/>
        </authorList>
    </citation>
    <scope>IDENTIFICATION</scope>
</reference>
<evidence type="ECO:0000256" key="7">
    <source>
        <dbReference type="ARBA" id="ARBA00022723"/>
    </source>
</evidence>
<feature type="binding site" evidence="15">
    <location>
        <position position="374"/>
    </location>
    <ligand>
        <name>Zn(2+)</name>
        <dbReference type="ChEBI" id="CHEBI:29105"/>
        <label>2</label>
    </ligand>
</feature>
<sequence length="541" mass="58612">MQFFSLAWITVVFFLGLASCARTQNARFWNDQAQDTLQKALSREASLNRNVAKNIVFFVGDGMGVSTVTGARIFKGQQAGMTGEEAILAWEKFSSVALVKTYNTNQQVADSAGTATAFFCGIKTKQGSIGIDDSAERGDCHTSLNAAVDSVMIDAEKEGKATGFVTTTRVTHATPACLYAHSPDRDWENNADIPKKEAALGCTDIAHQLVTLGMNTKVVMGGGRREMIPNNFSDHEYPVLTGKRTDGRNLIDEWLAGKDAQTSHFVWNLEQFNNVDPENTEYLLGLFETSHMQYEAERTDEPSIAEMTEKAIRILQKDKDGFFLMVEGGRIDHAHHQGFAGNAFNDTVAFEAAVAKAVELTNEENTLVIVTADHSHVMTIGGYPSRGNPILGLSNVEVGDDGLPFTTITYGNGPGGVAEQISYNTAGKRRNLTEEDTGSPRFVQPAIVPLGIETHGGEDVAIYANGPMSHLFHGLHEQNYIAHVVRYAACLGDKKHCEEYVNPCGDVKGGASAILTGGLTTVVIFVSIWSALVLHEQLAGV</sequence>
<accession>A0A8B7ZEW5</accession>
<feature type="signal peptide" evidence="19">
    <location>
        <begin position="1"/>
        <end position="20"/>
    </location>
</feature>
<dbReference type="FunFam" id="3.40.720.10:FF:000008">
    <property type="entry name" value="Alkaline phosphatase"/>
    <property type="match status" value="1"/>
</dbReference>
<evidence type="ECO:0000256" key="2">
    <source>
        <dbReference type="ARBA" id="ARBA00005984"/>
    </source>
</evidence>
<keyword evidence="11 18" id="KW-0472">Membrane</keyword>
<evidence type="ECO:0000256" key="11">
    <source>
        <dbReference type="ARBA" id="ARBA00023136"/>
    </source>
</evidence>
<dbReference type="Proteomes" id="UP000694845">
    <property type="component" value="Unplaced"/>
</dbReference>
<gene>
    <name evidence="21" type="primary">LOC110986546</name>
</gene>
<dbReference type="GO" id="GO:0098552">
    <property type="term" value="C:side of membrane"/>
    <property type="evidence" value="ECO:0007669"/>
    <property type="project" value="UniProtKB-KW"/>
</dbReference>
<dbReference type="SUPFAM" id="SSF53649">
    <property type="entry name" value="Alkaline phosphatase-like"/>
    <property type="match status" value="1"/>
</dbReference>
<evidence type="ECO:0000256" key="14">
    <source>
        <dbReference type="PIRSR" id="PIRSR601952-1"/>
    </source>
</evidence>
<evidence type="ECO:0000256" key="3">
    <source>
        <dbReference type="ARBA" id="ARBA00012647"/>
    </source>
</evidence>
<dbReference type="InterPro" id="IPR001952">
    <property type="entry name" value="Alkaline_phosphatase"/>
</dbReference>
<protein>
    <recommendedName>
        <fullName evidence="3 17">Alkaline phosphatase</fullName>
        <ecNumber evidence="3 17">3.1.3.1</ecNumber>
    </recommendedName>
</protein>
<comment type="catalytic activity">
    <reaction evidence="17">
        <text>a phosphate monoester + H2O = an alcohol + phosphate</text>
        <dbReference type="Rhea" id="RHEA:15017"/>
        <dbReference type="ChEBI" id="CHEBI:15377"/>
        <dbReference type="ChEBI" id="CHEBI:30879"/>
        <dbReference type="ChEBI" id="CHEBI:43474"/>
        <dbReference type="ChEBI" id="CHEBI:67140"/>
        <dbReference type="EC" id="3.1.3.1"/>
    </reaction>
</comment>
<keyword evidence="18" id="KW-0812">Transmembrane</keyword>
<keyword evidence="7 15" id="KW-0479">Metal-binding</keyword>
<name>A0A8B7ZEW5_ACAPL</name>
<organism evidence="20 21">
    <name type="scientific">Acanthaster planci</name>
    <name type="common">Crown-of-thorns starfish</name>
    <dbReference type="NCBI Taxonomy" id="133434"/>
    <lineage>
        <taxon>Eukaryota</taxon>
        <taxon>Metazoa</taxon>
        <taxon>Echinodermata</taxon>
        <taxon>Eleutherozoa</taxon>
        <taxon>Asterozoa</taxon>
        <taxon>Asteroidea</taxon>
        <taxon>Valvatacea</taxon>
        <taxon>Valvatida</taxon>
        <taxon>Acanthasteridae</taxon>
        <taxon>Acanthaster</taxon>
    </lineage>
</organism>
<evidence type="ECO:0000256" key="9">
    <source>
        <dbReference type="ARBA" id="ARBA00022833"/>
    </source>
</evidence>
<evidence type="ECO:0000256" key="4">
    <source>
        <dbReference type="ARBA" id="ARBA00022475"/>
    </source>
</evidence>
<feature type="binding site" evidence="15">
    <location>
        <position position="61"/>
    </location>
    <ligand>
        <name>Mg(2+)</name>
        <dbReference type="ChEBI" id="CHEBI:18420"/>
    </ligand>
</feature>
<evidence type="ECO:0000256" key="19">
    <source>
        <dbReference type="SAM" id="SignalP"/>
    </source>
</evidence>
<evidence type="ECO:0000313" key="20">
    <source>
        <dbReference type="Proteomes" id="UP000694845"/>
    </source>
</evidence>
<dbReference type="GeneID" id="110986546"/>
<keyword evidence="13" id="KW-0449">Lipoprotein</keyword>
<keyword evidence="8 17" id="KW-0378">Hydrolase</keyword>
<keyword evidence="12" id="KW-0325">Glycoprotein</keyword>
<feature type="binding site" evidence="15">
    <location>
        <position position="172"/>
    </location>
    <ligand>
        <name>Mg(2+)</name>
        <dbReference type="ChEBI" id="CHEBI:18420"/>
    </ligand>
</feature>
<keyword evidence="20" id="KW-1185">Reference proteome</keyword>
<evidence type="ECO:0000256" key="1">
    <source>
        <dbReference type="ARBA" id="ARBA00004609"/>
    </source>
</evidence>
<keyword evidence="10 15" id="KW-0460">Magnesium</keyword>
<comment type="similarity">
    <text evidence="2 16">Belongs to the alkaline phosphatase family.</text>
</comment>
<feature type="binding site" evidence="15">
    <location>
        <position position="174"/>
    </location>
    <ligand>
        <name>Mg(2+)</name>
        <dbReference type="ChEBI" id="CHEBI:18420"/>
    </ligand>
</feature>
<dbReference type="InterPro" id="IPR018299">
    <property type="entry name" value="Alkaline_phosphatase_AS"/>
</dbReference>
<comment type="cofactor">
    <cofactor evidence="15">
        <name>Mg(2+)</name>
        <dbReference type="ChEBI" id="CHEBI:18420"/>
    </cofactor>
    <text evidence="15">Binds 1 Mg(2+) ion.</text>
</comment>
<keyword evidence="18" id="KW-1133">Transmembrane helix</keyword>
<dbReference type="PROSITE" id="PS00123">
    <property type="entry name" value="ALKALINE_PHOSPHATASE"/>
    <property type="match status" value="1"/>
</dbReference>
<dbReference type="CDD" id="cd16012">
    <property type="entry name" value="ALP"/>
    <property type="match status" value="1"/>
</dbReference>
<feature type="binding site" evidence="15">
    <location>
        <position position="332"/>
    </location>
    <ligand>
        <name>Zn(2+)</name>
        <dbReference type="ChEBI" id="CHEBI:29105"/>
        <label>2</label>
    </ligand>
</feature>
<feature type="binding site" evidence="15">
    <location>
        <position position="336"/>
    </location>
    <ligand>
        <name>Zn(2+)</name>
        <dbReference type="ChEBI" id="CHEBI:29105"/>
        <label>2</label>
    </ligand>
</feature>
<feature type="chain" id="PRO_5034639806" description="Alkaline phosphatase" evidence="19">
    <location>
        <begin position="21"/>
        <end position="541"/>
    </location>
</feature>
<feature type="binding site" evidence="15">
    <location>
        <position position="327"/>
    </location>
    <ligand>
        <name>Mg(2+)</name>
        <dbReference type="ChEBI" id="CHEBI:18420"/>
    </ligand>
</feature>
<evidence type="ECO:0000256" key="17">
    <source>
        <dbReference type="RuleBase" id="RU003947"/>
    </source>
</evidence>
<dbReference type="OrthoDB" id="5818554at2759"/>
<dbReference type="InterPro" id="IPR017850">
    <property type="entry name" value="Alkaline_phosphatase_core_sf"/>
</dbReference>
<dbReference type="PANTHER" id="PTHR11596">
    <property type="entry name" value="ALKALINE PHOSPHATASE"/>
    <property type="match status" value="1"/>
</dbReference>
<comment type="cofactor">
    <cofactor evidence="15">
        <name>Zn(2+)</name>
        <dbReference type="ChEBI" id="CHEBI:29105"/>
    </cofactor>
    <text evidence="15">Binds 2 Zn(2+) ions.</text>
</comment>